<dbReference type="EMBL" id="MNAD01001573">
    <property type="protein sequence ID" value="OJT03944.1"/>
    <property type="molecule type" value="Genomic_DNA"/>
</dbReference>
<dbReference type="AlphaFoldDB" id="A0A1M2V8P2"/>
<accession>A0A1M2V8P2</accession>
<gene>
    <name evidence="1" type="ORF">TRAPUB_5373</name>
</gene>
<protein>
    <submittedName>
        <fullName evidence="1">Uncharacterized protein</fullName>
    </submittedName>
</protein>
<keyword evidence="2" id="KW-1185">Reference proteome</keyword>
<evidence type="ECO:0000313" key="1">
    <source>
        <dbReference type="EMBL" id="OJT03944.1"/>
    </source>
</evidence>
<comment type="caution">
    <text evidence="1">The sequence shown here is derived from an EMBL/GenBank/DDBJ whole genome shotgun (WGS) entry which is preliminary data.</text>
</comment>
<organism evidence="1 2">
    <name type="scientific">Trametes pubescens</name>
    <name type="common">White-rot fungus</name>
    <dbReference type="NCBI Taxonomy" id="154538"/>
    <lineage>
        <taxon>Eukaryota</taxon>
        <taxon>Fungi</taxon>
        <taxon>Dikarya</taxon>
        <taxon>Basidiomycota</taxon>
        <taxon>Agaricomycotina</taxon>
        <taxon>Agaricomycetes</taxon>
        <taxon>Polyporales</taxon>
        <taxon>Polyporaceae</taxon>
        <taxon>Trametes</taxon>
    </lineage>
</organism>
<dbReference type="Proteomes" id="UP000184267">
    <property type="component" value="Unassembled WGS sequence"/>
</dbReference>
<proteinExistence type="predicted"/>
<name>A0A1M2V8P2_TRAPU</name>
<dbReference type="OrthoDB" id="2756251at2759"/>
<sequence length="150" mass="16724">MGVFYLFTLVRGAARLGDTHINWVNLLLQSEVTRTGLTILLPTCDPDDLDPNFFNGWLTVIQGPIVTAAADDNDNQRAFLLRVVLTYRAFAMHHPDLNISKYMVFTTMFVIGALALNVDEDAAMTIAEIDQWMADNIPLISTQSRLHADA</sequence>
<reference evidence="1 2" key="1">
    <citation type="submission" date="2016-10" db="EMBL/GenBank/DDBJ databases">
        <title>Genome sequence of the basidiomycete white-rot fungus Trametes pubescens.</title>
        <authorList>
            <person name="Makela M.R."/>
            <person name="Granchi Z."/>
            <person name="Peng M."/>
            <person name="De Vries R.P."/>
            <person name="Grigoriev I."/>
            <person name="Riley R."/>
            <person name="Hilden K."/>
        </authorList>
    </citation>
    <scope>NUCLEOTIDE SEQUENCE [LARGE SCALE GENOMIC DNA]</scope>
    <source>
        <strain evidence="1 2">FBCC735</strain>
    </source>
</reference>
<evidence type="ECO:0000313" key="2">
    <source>
        <dbReference type="Proteomes" id="UP000184267"/>
    </source>
</evidence>